<dbReference type="InterPro" id="IPR013154">
    <property type="entry name" value="ADH-like_N"/>
</dbReference>
<evidence type="ECO:0000313" key="7">
    <source>
        <dbReference type="EMBL" id="KAF9445944.1"/>
    </source>
</evidence>
<protein>
    <submittedName>
        <fullName evidence="7">NADPH-dependent alcohol dehydrogenase</fullName>
    </submittedName>
</protein>
<dbReference type="InterPro" id="IPR047109">
    <property type="entry name" value="CAD-like"/>
</dbReference>
<dbReference type="InterPro" id="IPR013149">
    <property type="entry name" value="ADH-like_C"/>
</dbReference>
<dbReference type="SUPFAM" id="SSF50129">
    <property type="entry name" value="GroES-like"/>
    <property type="match status" value="1"/>
</dbReference>
<dbReference type="Proteomes" id="UP000807342">
    <property type="component" value="Unassembled WGS sequence"/>
</dbReference>
<keyword evidence="3 5" id="KW-0862">Zinc</keyword>
<evidence type="ECO:0000256" key="1">
    <source>
        <dbReference type="ARBA" id="ARBA00001947"/>
    </source>
</evidence>
<name>A0A9P6C1W4_9AGAR</name>
<comment type="caution">
    <text evidence="7">The sequence shown here is derived from an EMBL/GenBank/DDBJ whole genome shotgun (WGS) entry which is preliminary data.</text>
</comment>
<dbReference type="PROSITE" id="PS00059">
    <property type="entry name" value="ADH_ZINC"/>
    <property type="match status" value="1"/>
</dbReference>
<evidence type="ECO:0000259" key="6">
    <source>
        <dbReference type="SMART" id="SM00829"/>
    </source>
</evidence>
<keyword evidence="2 5" id="KW-0479">Metal-binding</keyword>
<dbReference type="CDD" id="cd05283">
    <property type="entry name" value="CAD1"/>
    <property type="match status" value="1"/>
</dbReference>
<comment type="similarity">
    <text evidence="5">Belongs to the zinc-containing alcohol dehydrogenase family.</text>
</comment>
<dbReference type="SMART" id="SM00829">
    <property type="entry name" value="PKS_ER"/>
    <property type="match status" value="1"/>
</dbReference>
<evidence type="ECO:0000256" key="4">
    <source>
        <dbReference type="ARBA" id="ARBA00023002"/>
    </source>
</evidence>
<organism evidence="7 8">
    <name type="scientific">Macrolepiota fuliginosa MF-IS2</name>
    <dbReference type="NCBI Taxonomy" id="1400762"/>
    <lineage>
        <taxon>Eukaryota</taxon>
        <taxon>Fungi</taxon>
        <taxon>Dikarya</taxon>
        <taxon>Basidiomycota</taxon>
        <taxon>Agaricomycotina</taxon>
        <taxon>Agaricomycetes</taxon>
        <taxon>Agaricomycetidae</taxon>
        <taxon>Agaricales</taxon>
        <taxon>Agaricineae</taxon>
        <taxon>Agaricaceae</taxon>
        <taxon>Macrolepiota</taxon>
    </lineage>
</organism>
<dbReference type="PANTHER" id="PTHR42683">
    <property type="entry name" value="ALDEHYDE REDUCTASE"/>
    <property type="match status" value="1"/>
</dbReference>
<dbReference type="AlphaFoldDB" id="A0A9P6C1W4"/>
<evidence type="ECO:0000313" key="8">
    <source>
        <dbReference type="Proteomes" id="UP000807342"/>
    </source>
</evidence>
<dbReference type="InterPro" id="IPR002328">
    <property type="entry name" value="ADH_Zn_CS"/>
</dbReference>
<dbReference type="InterPro" id="IPR011032">
    <property type="entry name" value="GroES-like_sf"/>
</dbReference>
<proteinExistence type="inferred from homology"/>
<accession>A0A9P6C1W4</accession>
<evidence type="ECO:0000256" key="5">
    <source>
        <dbReference type="RuleBase" id="RU361277"/>
    </source>
</evidence>
<dbReference type="InterPro" id="IPR036291">
    <property type="entry name" value="NAD(P)-bd_dom_sf"/>
</dbReference>
<gene>
    <name evidence="7" type="ORF">P691DRAFT_674607</name>
</gene>
<dbReference type="OrthoDB" id="1879366at2759"/>
<dbReference type="InterPro" id="IPR020843">
    <property type="entry name" value="ER"/>
</dbReference>
<feature type="domain" description="Enoyl reductase (ER)" evidence="6">
    <location>
        <begin position="12"/>
        <end position="336"/>
    </location>
</feature>
<dbReference type="Pfam" id="PF00107">
    <property type="entry name" value="ADH_zinc_N"/>
    <property type="match status" value="1"/>
</dbReference>
<dbReference type="Pfam" id="PF08240">
    <property type="entry name" value="ADH_N"/>
    <property type="match status" value="1"/>
</dbReference>
<evidence type="ECO:0000256" key="3">
    <source>
        <dbReference type="ARBA" id="ARBA00022833"/>
    </source>
</evidence>
<keyword evidence="4" id="KW-0560">Oxidoreductase</keyword>
<dbReference type="GO" id="GO:0008270">
    <property type="term" value="F:zinc ion binding"/>
    <property type="evidence" value="ECO:0007669"/>
    <property type="project" value="InterPro"/>
</dbReference>
<sequence>MSESQLEWKGYAVCDTSKWNEFQLIDFKPKPAGEFDVDIKIEFCGVCGSDVHTITGGWGKPCLPLIVGHEIVGTVVWIGPKVQGIRIGDRAGVGAQICSCLKCNRCDNDDEQYCLQSVGTYNSAYSECGTVSQGGYATAIRAHERFVFPIPDGLKLEDAAPMLCAGLTVYSPLVRNGAGHFGVLWAKALGCKEIVVLSHSERKREDAFKMGATKFVVTEPGYEKALTGSLDLIISTTDAVSAVKWEPLVSLLKVHGRFIMVGIPDEELPAFKATLFLKNGPLVGGSKIGSKKEAMEMLKLAAEKNIRPWIELLPSIEASRAVTNVKEGKVKYRHVLK</sequence>
<dbReference type="GO" id="GO:0016616">
    <property type="term" value="F:oxidoreductase activity, acting on the CH-OH group of donors, NAD or NADP as acceptor"/>
    <property type="evidence" value="ECO:0007669"/>
    <property type="project" value="InterPro"/>
</dbReference>
<dbReference type="Gene3D" id="3.40.50.720">
    <property type="entry name" value="NAD(P)-binding Rossmann-like Domain"/>
    <property type="match status" value="1"/>
</dbReference>
<reference evidence="7" key="1">
    <citation type="submission" date="2020-11" db="EMBL/GenBank/DDBJ databases">
        <authorList>
            <consortium name="DOE Joint Genome Institute"/>
            <person name="Ahrendt S."/>
            <person name="Riley R."/>
            <person name="Andreopoulos W."/>
            <person name="Labutti K."/>
            <person name="Pangilinan J."/>
            <person name="Ruiz-Duenas F.J."/>
            <person name="Barrasa J.M."/>
            <person name="Sanchez-Garcia M."/>
            <person name="Camarero S."/>
            <person name="Miyauchi S."/>
            <person name="Serrano A."/>
            <person name="Linde D."/>
            <person name="Babiker R."/>
            <person name="Drula E."/>
            <person name="Ayuso-Fernandez I."/>
            <person name="Pacheco R."/>
            <person name="Padilla G."/>
            <person name="Ferreira P."/>
            <person name="Barriuso J."/>
            <person name="Kellner H."/>
            <person name="Castanera R."/>
            <person name="Alfaro M."/>
            <person name="Ramirez L."/>
            <person name="Pisabarro A.G."/>
            <person name="Kuo A."/>
            <person name="Tritt A."/>
            <person name="Lipzen A."/>
            <person name="He G."/>
            <person name="Yan M."/>
            <person name="Ng V."/>
            <person name="Cullen D."/>
            <person name="Martin F."/>
            <person name="Rosso M.-N."/>
            <person name="Henrissat B."/>
            <person name="Hibbett D."/>
            <person name="Martinez A.T."/>
            <person name="Grigoriev I.V."/>
        </authorList>
    </citation>
    <scope>NUCLEOTIDE SEQUENCE</scope>
    <source>
        <strain evidence="7">MF-IS2</strain>
    </source>
</reference>
<keyword evidence="8" id="KW-1185">Reference proteome</keyword>
<evidence type="ECO:0000256" key="2">
    <source>
        <dbReference type="ARBA" id="ARBA00022723"/>
    </source>
</evidence>
<dbReference type="Gene3D" id="3.90.180.10">
    <property type="entry name" value="Medium-chain alcohol dehydrogenases, catalytic domain"/>
    <property type="match status" value="1"/>
</dbReference>
<comment type="cofactor">
    <cofactor evidence="1 5">
        <name>Zn(2+)</name>
        <dbReference type="ChEBI" id="CHEBI:29105"/>
    </cofactor>
</comment>
<dbReference type="SUPFAM" id="SSF51735">
    <property type="entry name" value="NAD(P)-binding Rossmann-fold domains"/>
    <property type="match status" value="1"/>
</dbReference>
<dbReference type="EMBL" id="MU151272">
    <property type="protein sequence ID" value="KAF9445944.1"/>
    <property type="molecule type" value="Genomic_DNA"/>
</dbReference>